<dbReference type="EMBL" id="BJXB01000006">
    <property type="protein sequence ID" value="GEM46132.1"/>
    <property type="molecule type" value="Genomic_DNA"/>
</dbReference>
<dbReference type="Proteomes" id="UP000321306">
    <property type="component" value="Unassembled WGS sequence"/>
</dbReference>
<keyword evidence="2" id="KW-1185">Reference proteome</keyword>
<organism evidence="1 2">
    <name type="scientific">Deinococcus cellulosilyticus (strain DSM 18568 / NBRC 106333 / KACC 11606 / 5516J-15)</name>
    <dbReference type="NCBI Taxonomy" id="1223518"/>
    <lineage>
        <taxon>Bacteria</taxon>
        <taxon>Thermotogati</taxon>
        <taxon>Deinococcota</taxon>
        <taxon>Deinococci</taxon>
        <taxon>Deinococcales</taxon>
        <taxon>Deinococcaceae</taxon>
        <taxon>Deinococcus</taxon>
    </lineage>
</organism>
<reference evidence="1 2" key="1">
    <citation type="submission" date="2019-07" db="EMBL/GenBank/DDBJ databases">
        <title>Whole genome shotgun sequence of Deinococcus cellulosilyticus NBRC 106333.</title>
        <authorList>
            <person name="Hosoyama A."/>
            <person name="Uohara A."/>
            <person name="Ohji S."/>
            <person name="Ichikawa N."/>
        </authorList>
    </citation>
    <scope>NUCLEOTIDE SEQUENCE [LARGE SCALE GENOMIC DNA]</scope>
    <source>
        <strain evidence="1 2">NBRC 106333</strain>
    </source>
</reference>
<evidence type="ECO:0000313" key="1">
    <source>
        <dbReference type="EMBL" id="GEM46132.1"/>
    </source>
</evidence>
<dbReference type="AlphaFoldDB" id="A0A511MZZ1"/>
<comment type="caution">
    <text evidence="1">The sequence shown here is derived from an EMBL/GenBank/DDBJ whole genome shotgun (WGS) entry which is preliminary data.</text>
</comment>
<gene>
    <name evidence="1" type="ORF">DC3_17670</name>
</gene>
<name>A0A511MZZ1_DEIC1</name>
<dbReference type="OrthoDB" id="70033at2"/>
<protein>
    <submittedName>
        <fullName evidence="1">Uncharacterized protein</fullName>
    </submittedName>
</protein>
<sequence>MNLRPIQPLPDVPNGYMQLENYSSVKRLWTYLQGASQQGLLVRPLRTDSEEVCRRLISGYQLPAAGVLIDQAKTLKYLDEHVYTPHPTLMAALEGNFEPLKLLLSESYVLKIDFTLAFTRSRQLVMKTSAQFVPLPEATEKLDLKLEARRFTRDEWRVLLDRACGLMR</sequence>
<accession>A0A511MZZ1</accession>
<proteinExistence type="predicted"/>
<evidence type="ECO:0000313" key="2">
    <source>
        <dbReference type="Proteomes" id="UP000321306"/>
    </source>
</evidence>
<dbReference type="RefSeq" id="WP_146883947.1">
    <property type="nucleotide sequence ID" value="NZ_BJXB01000006.1"/>
</dbReference>